<reference evidence="1 2" key="1">
    <citation type="journal article" date="2021" name="Sci. Rep.">
        <title>Genome sequencing of the multicellular alga Astrephomene provides insights into convergent evolution of germ-soma differentiation.</title>
        <authorList>
            <person name="Yamashita S."/>
            <person name="Yamamoto K."/>
            <person name="Matsuzaki R."/>
            <person name="Suzuki S."/>
            <person name="Yamaguchi H."/>
            <person name="Hirooka S."/>
            <person name="Minakuchi Y."/>
            <person name="Miyagishima S."/>
            <person name="Kawachi M."/>
            <person name="Toyoda A."/>
            <person name="Nozaki H."/>
        </authorList>
    </citation>
    <scope>NUCLEOTIDE SEQUENCE [LARGE SCALE GENOMIC DNA]</scope>
    <source>
        <strain evidence="1 2">NIES-4017</strain>
    </source>
</reference>
<evidence type="ECO:0000313" key="2">
    <source>
        <dbReference type="Proteomes" id="UP001054857"/>
    </source>
</evidence>
<proteinExistence type="predicted"/>
<name>A0AAD3DFX3_9CHLO</name>
<protein>
    <submittedName>
        <fullName evidence="1">Uncharacterized protein</fullName>
    </submittedName>
</protein>
<accession>A0AAD3DFX3</accession>
<dbReference type="AlphaFoldDB" id="A0AAD3DFX3"/>
<organism evidence="1 2">
    <name type="scientific">Astrephomene gubernaculifera</name>
    <dbReference type="NCBI Taxonomy" id="47775"/>
    <lineage>
        <taxon>Eukaryota</taxon>
        <taxon>Viridiplantae</taxon>
        <taxon>Chlorophyta</taxon>
        <taxon>core chlorophytes</taxon>
        <taxon>Chlorophyceae</taxon>
        <taxon>CS clade</taxon>
        <taxon>Chlamydomonadales</taxon>
        <taxon>Astrephomenaceae</taxon>
        <taxon>Astrephomene</taxon>
    </lineage>
</organism>
<sequence length="171" mass="18792">MAKQGSALLKDAVDFYKKEKKKVALKAASSRAWLLALTVPEIEGWRTVDLEEPITLYVVGASVRGELVSLHDDQQLKYAIGRWTHSKHGACSWPPMYACFYGHQLRGQAMTAVSLPKKSKLQDAPKVLIQVEAKGKSYFQPQTGIWAVPSVRPTRLMPGAASPETAAEDVA</sequence>
<dbReference type="Proteomes" id="UP001054857">
    <property type="component" value="Unassembled WGS sequence"/>
</dbReference>
<evidence type="ECO:0000313" key="1">
    <source>
        <dbReference type="EMBL" id="GFR40007.1"/>
    </source>
</evidence>
<dbReference type="EMBL" id="BMAR01000001">
    <property type="protein sequence ID" value="GFR40007.1"/>
    <property type="molecule type" value="Genomic_DNA"/>
</dbReference>
<comment type="caution">
    <text evidence="1">The sequence shown here is derived from an EMBL/GenBank/DDBJ whole genome shotgun (WGS) entry which is preliminary data.</text>
</comment>
<keyword evidence="2" id="KW-1185">Reference proteome</keyword>
<gene>
    <name evidence="1" type="ORF">Agub_g542</name>
</gene>